<dbReference type="AlphaFoldDB" id="A0A853BE94"/>
<sequence length="164" mass="17599">MFAAWSKWLGDQWSIGDWAGLRKAFPAEVPSVLLDGPAAMVANRDENEPGDDGPPRNLREYDPEWGRAFASGSVTAGCDHAAMLAAVRVPVLFTHHARHIDPDTGHLIGAIADVQARRARDLIEAAGQPVTYHSFPGMPHSMHGADPALFTRTIVAWAAGLISG</sequence>
<dbReference type="EMBL" id="JACCFK010000002">
    <property type="protein sequence ID" value="NYI93095.1"/>
    <property type="molecule type" value="Genomic_DNA"/>
</dbReference>
<reference evidence="1 2" key="1">
    <citation type="submission" date="2020-07" db="EMBL/GenBank/DDBJ databases">
        <title>Sequencing the genomes of 1000 actinobacteria strains.</title>
        <authorList>
            <person name="Klenk H.-P."/>
        </authorList>
    </citation>
    <scope>NUCLEOTIDE SEQUENCE [LARGE SCALE GENOMIC DNA]</scope>
    <source>
        <strain evidence="1 2">DSM 104006</strain>
    </source>
</reference>
<name>A0A853BE94_9PSEU</name>
<dbReference type="RefSeq" id="WP_246339331.1">
    <property type="nucleotide sequence ID" value="NZ_JACCFK010000002.1"/>
</dbReference>
<comment type="caution">
    <text evidence="1">The sequence shown here is derived from an EMBL/GenBank/DDBJ whole genome shotgun (WGS) entry which is preliminary data.</text>
</comment>
<dbReference type="InterPro" id="IPR029058">
    <property type="entry name" value="AB_hydrolase_fold"/>
</dbReference>
<dbReference type="Proteomes" id="UP000549616">
    <property type="component" value="Unassembled WGS sequence"/>
</dbReference>
<evidence type="ECO:0000313" key="1">
    <source>
        <dbReference type="EMBL" id="NYI93095.1"/>
    </source>
</evidence>
<keyword evidence="2" id="KW-1185">Reference proteome</keyword>
<accession>A0A853BE94</accession>
<protein>
    <submittedName>
        <fullName evidence="1">Pimeloyl-ACP methyl ester carboxylesterase</fullName>
    </submittedName>
</protein>
<gene>
    <name evidence="1" type="ORF">HNR02_006470</name>
</gene>
<proteinExistence type="predicted"/>
<evidence type="ECO:0000313" key="2">
    <source>
        <dbReference type="Proteomes" id="UP000549616"/>
    </source>
</evidence>
<dbReference type="Gene3D" id="3.40.50.1820">
    <property type="entry name" value="alpha/beta hydrolase"/>
    <property type="match status" value="1"/>
</dbReference>
<dbReference type="SUPFAM" id="SSF53474">
    <property type="entry name" value="alpha/beta-Hydrolases"/>
    <property type="match status" value="1"/>
</dbReference>
<organism evidence="1 2">
    <name type="scientific">Amycolatopsis endophytica</name>
    <dbReference type="NCBI Taxonomy" id="860233"/>
    <lineage>
        <taxon>Bacteria</taxon>
        <taxon>Bacillati</taxon>
        <taxon>Actinomycetota</taxon>
        <taxon>Actinomycetes</taxon>
        <taxon>Pseudonocardiales</taxon>
        <taxon>Pseudonocardiaceae</taxon>
        <taxon>Amycolatopsis</taxon>
    </lineage>
</organism>